<sequence length="371" mass="41045">MTLKKLSDKNTKTELLSGYEELLATISKLQADQKAVQAENQKLARQVAANQTNHQGRPAQAVAAPSAVAEKPAAVVTRNGNTLQALETVQQNLGATASQLSEWLTQEAEALASIQERVTAELADLKNLYDLQPKDGLLGELIESHEAQGRQFLADTEAERGTLNLSRRTAQEAWMLEQQAQRKALRDSAEAFEREFERKSEADQYALDLARQLDGEQYTSEMNQQRQVLQDRRETAARAFADSEKALAERERDVAETGAKFALLDQEKESALKKARDEGRGIATYTAKTRADIQAKDMEGQRQAFELRIESLSTNIADQQARIQSLTQQLEAASRQVQDLAVKAIEGASGASSSSVLREIALEQAKQTKKY</sequence>
<feature type="coiled-coil region" evidence="1">
    <location>
        <begin position="295"/>
        <end position="343"/>
    </location>
</feature>
<organism evidence="2 3">
    <name type="scientific">Deinococcus oregonensis</name>
    <dbReference type="NCBI Taxonomy" id="1805970"/>
    <lineage>
        <taxon>Bacteria</taxon>
        <taxon>Thermotogati</taxon>
        <taxon>Deinococcota</taxon>
        <taxon>Deinococci</taxon>
        <taxon>Deinococcales</taxon>
        <taxon>Deinococcaceae</taxon>
        <taxon>Deinococcus</taxon>
    </lineage>
</organism>
<evidence type="ECO:0000313" key="3">
    <source>
        <dbReference type="Proteomes" id="UP001589733"/>
    </source>
</evidence>
<dbReference type="RefSeq" id="WP_380007564.1">
    <property type="nucleotide sequence ID" value="NZ_JBHLYR010000024.1"/>
</dbReference>
<protein>
    <submittedName>
        <fullName evidence="2">Uncharacterized protein</fullName>
    </submittedName>
</protein>
<keyword evidence="1" id="KW-0175">Coiled coil</keyword>
<comment type="caution">
    <text evidence="2">The sequence shown here is derived from an EMBL/GenBank/DDBJ whole genome shotgun (WGS) entry which is preliminary data.</text>
</comment>
<reference evidence="2 3" key="1">
    <citation type="submission" date="2024-09" db="EMBL/GenBank/DDBJ databases">
        <authorList>
            <person name="Sun Q."/>
            <person name="Mori K."/>
        </authorList>
    </citation>
    <scope>NUCLEOTIDE SEQUENCE [LARGE SCALE GENOMIC DNA]</scope>
    <source>
        <strain evidence="2 3">JCM 13503</strain>
    </source>
</reference>
<evidence type="ECO:0000256" key="1">
    <source>
        <dbReference type="SAM" id="Coils"/>
    </source>
</evidence>
<dbReference type="EMBL" id="JBHLYR010000024">
    <property type="protein sequence ID" value="MFB9991821.1"/>
    <property type="molecule type" value="Genomic_DNA"/>
</dbReference>
<feature type="coiled-coil region" evidence="1">
    <location>
        <begin position="19"/>
        <end position="46"/>
    </location>
</feature>
<name>A0ABV6B033_9DEIO</name>
<accession>A0ABV6B033</accession>
<keyword evidence="3" id="KW-1185">Reference proteome</keyword>
<gene>
    <name evidence="2" type="ORF">ACFFLM_07550</name>
</gene>
<dbReference type="Proteomes" id="UP001589733">
    <property type="component" value="Unassembled WGS sequence"/>
</dbReference>
<proteinExistence type="predicted"/>
<feature type="coiled-coil region" evidence="1">
    <location>
        <begin position="175"/>
        <end position="202"/>
    </location>
</feature>
<evidence type="ECO:0000313" key="2">
    <source>
        <dbReference type="EMBL" id="MFB9991821.1"/>
    </source>
</evidence>